<dbReference type="NCBIfam" id="TIGR00012">
    <property type="entry name" value="L29"/>
    <property type="match status" value="1"/>
</dbReference>
<evidence type="ECO:0000313" key="5">
    <source>
        <dbReference type="Proteomes" id="UP000054524"/>
    </source>
</evidence>
<accession>A0A086IZJ4</accession>
<evidence type="ECO:0000256" key="2">
    <source>
        <dbReference type="ARBA" id="ARBA00022980"/>
    </source>
</evidence>
<dbReference type="GeneID" id="77677056"/>
<protein>
    <recommendedName>
        <fullName evidence="6">Ribosomal protein L29</fullName>
    </recommendedName>
</protein>
<dbReference type="OrthoDB" id="2189262at2759"/>
<dbReference type="EMBL" id="AKIJ01000005">
    <property type="protein sequence ID" value="KFG25312.1"/>
    <property type="molecule type" value="Genomic_DNA"/>
</dbReference>
<dbReference type="AlphaFoldDB" id="A0A086IZJ4"/>
<comment type="similarity">
    <text evidence="1">Belongs to the universal ribosomal protein uL29 family.</text>
</comment>
<dbReference type="Pfam" id="PF00831">
    <property type="entry name" value="Ribosomal_L29"/>
    <property type="match status" value="1"/>
</dbReference>
<dbReference type="SUPFAM" id="SSF46561">
    <property type="entry name" value="Ribosomal protein L29 (L29p)"/>
    <property type="match status" value="1"/>
</dbReference>
<gene>
    <name evidence="4" type="ORF">NESG_02083</name>
</gene>
<organism evidence="4 5">
    <name type="scientific">Nematocida ausubeli (strain ATCC PRA-371 / ERTm2)</name>
    <name type="common">Nematode killer fungus</name>
    <dbReference type="NCBI Taxonomy" id="1913371"/>
    <lineage>
        <taxon>Eukaryota</taxon>
        <taxon>Fungi</taxon>
        <taxon>Fungi incertae sedis</taxon>
        <taxon>Microsporidia</taxon>
        <taxon>Nematocida</taxon>
    </lineage>
</organism>
<evidence type="ECO:0000313" key="4">
    <source>
        <dbReference type="EMBL" id="KFG25312.1"/>
    </source>
</evidence>
<dbReference type="GO" id="GO:0006412">
    <property type="term" value="P:translation"/>
    <property type="evidence" value="ECO:0007669"/>
    <property type="project" value="InterPro"/>
</dbReference>
<dbReference type="InterPro" id="IPR036049">
    <property type="entry name" value="Ribosomal_uL29_sf"/>
</dbReference>
<sequence length="120" mass="14442">MGRNEFSKQLRAMTYSEVENTLSDKKMQVLRMRNNVKGEEYKNTSEWITTKKDIARCLGVLTEKKRQEIREECERDNKPLPKFFTKKLPRAQRVNIPKATLERYRQNKHQLRRKIVVFTP</sequence>
<evidence type="ECO:0000256" key="1">
    <source>
        <dbReference type="ARBA" id="ARBA00009254"/>
    </source>
</evidence>
<dbReference type="GO" id="GO:1990904">
    <property type="term" value="C:ribonucleoprotein complex"/>
    <property type="evidence" value="ECO:0007669"/>
    <property type="project" value="UniProtKB-KW"/>
</dbReference>
<keyword evidence="2" id="KW-0689">Ribosomal protein</keyword>
<dbReference type="RefSeq" id="XP_052903867.1">
    <property type="nucleotide sequence ID" value="XM_053049696.1"/>
</dbReference>
<proteinExistence type="inferred from homology"/>
<keyword evidence="3" id="KW-0687">Ribonucleoprotein</keyword>
<name>A0A086IZJ4_NEMA1</name>
<reference evidence="4 5" key="1">
    <citation type="journal article" date="2014" name="Genome Announc.">
        <title>Genome Sequence of the Microsporidian Species Nematocida sp1 Strain ERTm6 (ATCC PRA-372).</title>
        <authorList>
            <person name="Bakowski M.A."/>
            <person name="Priest M."/>
            <person name="Young S."/>
            <person name="Cuomo C.A."/>
            <person name="Troemel E.R."/>
        </authorList>
    </citation>
    <scope>NUCLEOTIDE SEQUENCE [LARGE SCALE GENOMIC DNA]</scope>
    <source>
        <strain evidence="4 5">ERTm6</strain>
    </source>
</reference>
<dbReference type="Gene3D" id="1.10.287.310">
    <property type="match status" value="1"/>
</dbReference>
<dbReference type="InterPro" id="IPR001854">
    <property type="entry name" value="Ribosomal_uL29"/>
</dbReference>
<dbReference type="GO" id="GO:0005840">
    <property type="term" value="C:ribosome"/>
    <property type="evidence" value="ECO:0007669"/>
    <property type="project" value="UniProtKB-KW"/>
</dbReference>
<keyword evidence="5" id="KW-1185">Reference proteome</keyword>
<dbReference type="GO" id="GO:0003735">
    <property type="term" value="F:structural constituent of ribosome"/>
    <property type="evidence" value="ECO:0007669"/>
    <property type="project" value="InterPro"/>
</dbReference>
<evidence type="ECO:0008006" key="6">
    <source>
        <dbReference type="Google" id="ProtNLM"/>
    </source>
</evidence>
<dbReference type="HOGENOM" id="CLU_2050253_0_0_1"/>
<dbReference type="Proteomes" id="UP000054524">
    <property type="component" value="Unassembled WGS sequence"/>
</dbReference>
<comment type="caution">
    <text evidence="4">The sequence shown here is derived from an EMBL/GenBank/DDBJ whole genome shotgun (WGS) entry which is preliminary data.</text>
</comment>
<evidence type="ECO:0000256" key="3">
    <source>
        <dbReference type="ARBA" id="ARBA00023274"/>
    </source>
</evidence>